<feature type="binding site" evidence="2">
    <location>
        <position position="78"/>
    </location>
    <ligand>
        <name>Mg(2+)</name>
        <dbReference type="ChEBI" id="CHEBI:18420"/>
    </ligand>
</feature>
<sequence length="181" mass="20711">MRLFRFLGYILRPASTNGRTVSKMPKPPKIPESVLVVIHTPEMDVLIIERADRPGFWQSVTGSKDHIDEPFALTAAREVAEETGIVIGSLGVPERSLIDWHHQIEYDIYPEWRHRYAEGVVRNVEHQFSLLVPHGVEVTLAPREHTAFLWLPFREAAAKCFSSSNREAILQLPERLAEHSR</sequence>
<feature type="binding site" evidence="1">
    <location>
        <position position="50"/>
    </location>
    <ligand>
        <name>substrate</name>
    </ligand>
</feature>
<dbReference type="AlphaFoldDB" id="A0A158F675"/>
<dbReference type="PANTHER" id="PTHR43736:SF1">
    <property type="entry name" value="DIHYDRONEOPTERIN TRIPHOSPHATE DIPHOSPHATASE"/>
    <property type="match status" value="1"/>
</dbReference>
<dbReference type="NCBIfam" id="NF006961">
    <property type="entry name" value="PRK09438.1"/>
    <property type="match status" value="1"/>
</dbReference>
<evidence type="ECO:0000256" key="1">
    <source>
        <dbReference type="PIRSR" id="PIRSR603564-1"/>
    </source>
</evidence>
<keyword evidence="4" id="KW-0378">Hydrolase</keyword>
<dbReference type="InterPro" id="IPR003564">
    <property type="entry name" value="DHNTPase"/>
</dbReference>
<evidence type="ECO:0000313" key="4">
    <source>
        <dbReference type="EMBL" id="SAL14530.1"/>
    </source>
</evidence>
<dbReference type="Proteomes" id="UP000054893">
    <property type="component" value="Unassembled WGS sequence"/>
</dbReference>
<dbReference type="SUPFAM" id="SSF55811">
    <property type="entry name" value="Nudix"/>
    <property type="match status" value="1"/>
</dbReference>
<dbReference type="EMBL" id="FCOC02000002">
    <property type="protein sequence ID" value="SAL14530.1"/>
    <property type="molecule type" value="Genomic_DNA"/>
</dbReference>
<dbReference type="InterPro" id="IPR015797">
    <property type="entry name" value="NUDIX_hydrolase-like_dom_sf"/>
</dbReference>
<accession>A0A158F675</accession>
<evidence type="ECO:0000256" key="2">
    <source>
        <dbReference type="PIRSR" id="PIRSR603564-2"/>
    </source>
</evidence>
<proteinExistence type="predicted"/>
<keyword evidence="2" id="KW-0460">Magnesium</keyword>
<dbReference type="InterPro" id="IPR000086">
    <property type="entry name" value="NUDIX_hydrolase_dom"/>
</dbReference>
<evidence type="ECO:0000313" key="5">
    <source>
        <dbReference type="Proteomes" id="UP000054893"/>
    </source>
</evidence>
<comment type="cofactor">
    <cofactor evidence="2">
        <name>Mg(2+)</name>
        <dbReference type="ChEBI" id="CHEBI:18420"/>
    </cofactor>
    <text evidence="2">Binds 1 Mg(2+) ion per subunit.</text>
</comment>
<dbReference type="CDD" id="cd04664">
    <property type="entry name" value="NUDIX_DHNTPase_like"/>
    <property type="match status" value="1"/>
</dbReference>
<protein>
    <submittedName>
        <fullName evidence="4">dATP pyrophosphohydrolase</fullName>
    </submittedName>
</protein>
<feature type="binding site" evidence="2">
    <location>
        <position position="82"/>
    </location>
    <ligand>
        <name>Mg(2+)</name>
        <dbReference type="ChEBI" id="CHEBI:18420"/>
    </ligand>
</feature>
<dbReference type="PANTHER" id="PTHR43736">
    <property type="entry name" value="ADP-RIBOSE PYROPHOSPHATASE"/>
    <property type="match status" value="1"/>
</dbReference>
<dbReference type="PRINTS" id="PR01404">
    <property type="entry name" value="NPPPHYDRLASE"/>
</dbReference>
<reference evidence="4 5" key="1">
    <citation type="submission" date="2016-01" db="EMBL/GenBank/DDBJ databases">
        <authorList>
            <person name="Oliw E.H."/>
        </authorList>
    </citation>
    <scope>NUCLEOTIDE SEQUENCE [LARGE SCALE GENOMIC DNA]</scope>
    <source>
        <strain evidence="4">LMG 22029</strain>
    </source>
</reference>
<feature type="binding site" evidence="2">
    <location>
        <position position="144"/>
    </location>
    <ligand>
        <name>Mg(2+)</name>
        <dbReference type="ChEBI" id="CHEBI:18420"/>
    </ligand>
</feature>
<dbReference type="GO" id="GO:0046872">
    <property type="term" value="F:metal ion binding"/>
    <property type="evidence" value="ECO:0007669"/>
    <property type="project" value="UniProtKB-KW"/>
</dbReference>
<gene>
    <name evidence="4" type="ORF">AWB64_00707</name>
</gene>
<dbReference type="Pfam" id="PF00293">
    <property type="entry name" value="NUDIX"/>
    <property type="match status" value="1"/>
</dbReference>
<evidence type="ECO:0000259" key="3">
    <source>
        <dbReference type="PROSITE" id="PS51462"/>
    </source>
</evidence>
<dbReference type="PROSITE" id="PS51462">
    <property type="entry name" value="NUDIX"/>
    <property type="match status" value="1"/>
</dbReference>
<feature type="binding site" evidence="1">
    <location>
        <position position="162"/>
    </location>
    <ligand>
        <name>substrate</name>
    </ligand>
</feature>
<dbReference type="GO" id="GO:0019177">
    <property type="term" value="F:dihydroneopterin triphosphate pyrophosphohydrolase activity"/>
    <property type="evidence" value="ECO:0007669"/>
    <property type="project" value="InterPro"/>
</dbReference>
<organism evidence="4 5">
    <name type="scientific">Caballeronia sordidicola</name>
    <name type="common">Burkholderia sordidicola</name>
    <dbReference type="NCBI Taxonomy" id="196367"/>
    <lineage>
        <taxon>Bacteria</taxon>
        <taxon>Pseudomonadati</taxon>
        <taxon>Pseudomonadota</taxon>
        <taxon>Betaproteobacteria</taxon>
        <taxon>Burkholderiales</taxon>
        <taxon>Burkholderiaceae</taxon>
        <taxon>Caballeronia</taxon>
    </lineage>
</organism>
<dbReference type="GO" id="GO:0008828">
    <property type="term" value="F:dATP diphosphatase activity"/>
    <property type="evidence" value="ECO:0007669"/>
    <property type="project" value="InterPro"/>
</dbReference>
<dbReference type="GO" id="GO:0046656">
    <property type="term" value="P:folic acid biosynthetic process"/>
    <property type="evidence" value="ECO:0007669"/>
    <property type="project" value="InterPro"/>
</dbReference>
<dbReference type="Gene3D" id="3.90.79.10">
    <property type="entry name" value="Nucleoside Triphosphate Pyrophosphohydrolase"/>
    <property type="match status" value="1"/>
</dbReference>
<feature type="domain" description="Nudix hydrolase" evidence="3">
    <location>
        <begin position="28"/>
        <end position="173"/>
    </location>
</feature>
<keyword evidence="2" id="KW-0479">Metal-binding</keyword>
<feature type="binding site" evidence="1">
    <location>
        <position position="29"/>
    </location>
    <ligand>
        <name>substrate</name>
    </ligand>
</feature>
<name>A0A158F675_CABSO</name>
<feature type="binding site" evidence="1">
    <location>
        <position position="61"/>
    </location>
    <ligand>
        <name>substrate</name>
    </ligand>
</feature>